<dbReference type="SUPFAM" id="SSF52540">
    <property type="entry name" value="P-loop containing nucleoside triphosphate hydrolases"/>
    <property type="match status" value="1"/>
</dbReference>
<dbReference type="PIRSF" id="PIRSF003073">
    <property type="entry name" value="DNAC_TnpB_IstB"/>
    <property type="match status" value="1"/>
</dbReference>
<comment type="similarity">
    <text evidence="1">Belongs to the IS21/IS1162 putative ATP-binding protein family.</text>
</comment>
<dbReference type="AlphaFoldDB" id="A0A8J7SDF4"/>
<dbReference type="InterPro" id="IPR047661">
    <property type="entry name" value="IstB"/>
</dbReference>
<organism evidence="5 6">
    <name type="scientific">Natronogracilivirga saccharolytica</name>
    <dbReference type="NCBI Taxonomy" id="2812953"/>
    <lineage>
        <taxon>Bacteria</taxon>
        <taxon>Pseudomonadati</taxon>
        <taxon>Balneolota</taxon>
        <taxon>Balneolia</taxon>
        <taxon>Balneolales</taxon>
        <taxon>Cyclonatronaceae</taxon>
        <taxon>Natronogracilivirga</taxon>
    </lineage>
</organism>
<keyword evidence="2" id="KW-0547">Nucleotide-binding</keyword>
<dbReference type="CDD" id="cd00009">
    <property type="entry name" value="AAA"/>
    <property type="match status" value="1"/>
</dbReference>
<dbReference type="RefSeq" id="WP_210513480.1">
    <property type="nucleotide sequence ID" value="NZ_JAFIDN010000027.1"/>
</dbReference>
<dbReference type="InterPro" id="IPR003593">
    <property type="entry name" value="AAA+_ATPase"/>
</dbReference>
<dbReference type="NCBIfam" id="NF038214">
    <property type="entry name" value="IS21_help_AAA"/>
    <property type="match status" value="1"/>
</dbReference>
<evidence type="ECO:0000256" key="1">
    <source>
        <dbReference type="ARBA" id="ARBA00008059"/>
    </source>
</evidence>
<dbReference type="Proteomes" id="UP000673975">
    <property type="component" value="Unassembled WGS sequence"/>
</dbReference>
<dbReference type="PANTHER" id="PTHR30050">
    <property type="entry name" value="CHROMOSOMAL REPLICATION INITIATOR PROTEIN DNAA"/>
    <property type="match status" value="1"/>
</dbReference>
<dbReference type="Gene3D" id="3.40.50.300">
    <property type="entry name" value="P-loop containing nucleotide triphosphate hydrolases"/>
    <property type="match status" value="1"/>
</dbReference>
<keyword evidence="6" id="KW-1185">Reference proteome</keyword>
<reference evidence="5" key="1">
    <citation type="submission" date="2021-02" db="EMBL/GenBank/DDBJ databases">
        <title>Natronogracilivirga saccharolytica gen. nov. sp. nov. a new anaerobic, haloalkiliphilic carbohydrate-fermenting bacterium from soda lake and proposing of Cyclonatronumiaceae fam. nov. in the phylum Balneolaeota.</title>
        <authorList>
            <person name="Zhilina T.N."/>
            <person name="Sorokin D.Y."/>
            <person name="Zavarzina D.G."/>
            <person name="Toshchakov S.V."/>
            <person name="Kublanov I.V."/>
        </authorList>
    </citation>
    <scope>NUCLEOTIDE SEQUENCE</scope>
    <source>
        <strain evidence="5">Z-1702</strain>
    </source>
</reference>
<dbReference type="EMBL" id="JAFIDN010000027">
    <property type="protein sequence ID" value="MBP3194021.1"/>
    <property type="molecule type" value="Genomic_DNA"/>
</dbReference>
<sequence>MNTSDIEHAMSELRLHGMHQSWQSLLETRSYQELSLLDGLKLLLDAEKLERDQRRVQRLRKAARFRYQANLEELHYKASRGLDRNTIAVLADGQYIAKGESVLISGPTGSGKSFLASALGHQACQLSYKVAYFNMHKLSHQLLLARTDGTILKMLDKIARTQLLIIDDFGLQPLEAQQRLDLLEIIEDRHRSMSTIIASQVPVASWYDVIGGQTIADAILDRLIHTSHRIELKGESMRKKL</sequence>
<comment type="caution">
    <text evidence="5">The sequence shown here is derived from an EMBL/GenBank/DDBJ whole genome shotgun (WGS) entry which is preliminary data.</text>
</comment>
<evidence type="ECO:0000313" key="6">
    <source>
        <dbReference type="Proteomes" id="UP000673975"/>
    </source>
</evidence>
<dbReference type="PANTHER" id="PTHR30050:SF4">
    <property type="entry name" value="ATP-BINDING PROTEIN RV3427C IN INSERTION SEQUENCE-RELATED"/>
    <property type="match status" value="1"/>
</dbReference>
<gene>
    <name evidence="5" type="primary">istB</name>
    <name evidence="5" type="ORF">NATSA_15210</name>
</gene>
<proteinExistence type="inferred from homology"/>
<dbReference type="GO" id="GO:0006260">
    <property type="term" value="P:DNA replication"/>
    <property type="evidence" value="ECO:0007669"/>
    <property type="project" value="TreeGrafter"/>
</dbReference>
<dbReference type="Pfam" id="PF01695">
    <property type="entry name" value="IstB_IS21"/>
    <property type="match status" value="1"/>
</dbReference>
<accession>A0A8J7SDF4</accession>
<evidence type="ECO:0000256" key="2">
    <source>
        <dbReference type="ARBA" id="ARBA00022741"/>
    </source>
</evidence>
<dbReference type="InterPro" id="IPR027417">
    <property type="entry name" value="P-loop_NTPase"/>
</dbReference>
<name>A0A8J7SDF4_9BACT</name>
<dbReference type="InterPro" id="IPR002611">
    <property type="entry name" value="IstB_ATP-bd"/>
</dbReference>
<evidence type="ECO:0000256" key="3">
    <source>
        <dbReference type="ARBA" id="ARBA00022840"/>
    </source>
</evidence>
<feature type="domain" description="AAA+ ATPase" evidence="4">
    <location>
        <begin position="98"/>
        <end position="231"/>
    </location>
</feature>
<dbReference type="InterPro" id="IPR028350">
    <property type="entry name" value="DNAC/IstB-like"/>
</dbReference>
<dbReference type="GO" id="GO:0005524">
    <property type="term" value="F:ATP binding"/>
    <property type="evidence" value="ECO:0007669"/>
    <property type="project" value="UniProtKB-KW"/>
</dbReference>
<evidence type="ECO:0000259" key="4">
    <source>
        <dbReference type="SMART" id="SM00382"/>
    </source>
</evidence>
<evidence type="ECO:0000313" key="5">
    <source>
        <dbReference type="EMBL" id="MBP3194021.1"/>
    </source>
</evidence>
<keyword evidence="3" id="KW-0067">ATP-binding</keyword>
<protein>
    <submittedName>
        <fullName evidence="5">IS21-like element helper ATPase IstB</fullName>
    </submittedName>
</protein>
<dbReference type="SMART" id="SM00382">
    <property type="entry name" value="AAA"/>
    <property type="match status" value="1"/>
</dbReference>